<dbReference type="GO" id="GO:0046872">
    <property type="term" value="F:metal ion binding"/>
    <property type="evidence" value="ECO:0007669"/>
    <property type="project" value="UniProtKB-KW"/>
</dbReference>
<comment type="subcellular location">
    <subcellularLocation>
        <location evidence="12">Cytoplasm</location>
    </subcellularLocation>
</comment>
<dbReference type="InterPro" id="IPR002792">
    <property type="entry name" value="TRAM_dom"/>
</dbReference>
<dbReference type="EMBL" id="UGGU01000003">
    <property type="protein sequence ID" value="STO30723.1"/>
    <property type="molecule type" value="Genomic_DNA"/>
</dbReference>
<dbReference type="GO" id="GO:0035597">
    <property type="term" value="F:tRNA-2-methylthio-N(6)-dimethylallyladenosine(37) synthase activity"/>
    <property type="evidence" value="ECO:0007669"/>
    <property type="project" value="UniProtKB-EC"/>
</dbReference>
<dbReference type="OrthoDB" id="9805215at2"/>
<dbReference type="SFLD" id="SFLDG01082">
    <property type="entry name" value="B12-binding_domain_containing"/>
    <property type="match status" value="1"/>
</dbReference>
<dbReference type="FunFam" id="3.40.50.12160:FF:000003">
    <property type="entry name" value="CDK5 regulatory subunit-associated protein 1"/>
    <property type="match status" value="1"/>
</dbReference>
<dbReference type="FunFam" id="3.80.30.20:FF:000001">
    <property type="entry name" value="tRNA-2-methylthio-N(6)-dimethylallyladenosine synthase 2"/>
    <property type="match status" value="1"/>
</dbReference>
<sequence>MKKASIITYGCQMNTNESAKIKKMFQNMGYEITDNIEESDITFLNTCTVREGAATQIYGKLGELKHIKENKGMIIGVTGCFAQEQGAELIKKFPQIDIVMGNQNIGRIPQAVDDIEHGVDKHLVFTDYEDELPPRLDADFDSKKTASISISYGCNNFCTFCIVPYVRGRERSVPMSEILYDVRQYVTKGYKEIILLGQNVNSYGKEFKNGDNFAKLLDEICKVEGDFIVRFVSPHPRDFTDEVIDVIAKNEKIARSLHLPLQSGSSKILKAMNRGYTKEQYIALANKIKERIPGVALTADIIVGFPGETEEDFQDTLDVVRQIQFENSFMFMYSIRRGTRAATMEAQIDEAVKKDRLQRLIDVQTICSLEESKTYVGKTFRVLVEGESKKNKEVLSGRTSTNKVVLFKGDKSLEGTFVNVKVNDCKTWTLYGEVVE</sequence>
<evidence type="ECO:0000256" key="2">
    <source>
        <dbReference type="ARBA" id="ARBA00022485"/>
    </source>
</evidence>
<dbReference type="InterPro" id="IPR006463">
    <property type="entry name" value="MiaB_methiolase"/>
</dbReference>
<evidence type="ECO:0000256" key="3">
    <source>
        <dbReference type="ARBA" id="ARBA00022679"/>
    </source>
</evidence>
<feature type="domain" description="MTTase N-terminal" evidence="14">
    <location>
        <begin position="2"/>
        <end position="117"/>
    </location>
</feature>
<dbReference type="PANTHER" id="PTHR43020">
    <property type="entry name" value="CDK5 REGULATORY SUBUNIT-ASSOCIATED PROTEIN 1"/>
    <property type="match status" value="1"/>
</dbReference>
<dbReference type="AlphaFoldDB" id="A0A377GV56"/>
<keyword evidence="7 12" id="KW-0411">Iron-sulfur</keyword>
<dbReference type="CDD" id="cd01335">
    <property type="entry name" value="Radical_SAM"/>
    <property type="match status" value="1"/>
</dbReference>
<feature type="binding site" evidence="12">
    <location>
        <position position="154"/>
    </location>
    <ligand>
        <name>[4Fe-4S] cluster</name>
        <dbReference type="ChEBI" id="CHEBI:49883"/>
        <label>2</label>
        <note>4Fe-4S-S-AdoMet</note>
    </ligand>
</feature>
<name>A0A377GV56_9FUSO</name>
<dbReference type="Gene3D" id="3.80.30.20">
    <property type="entry name" value="tm_1862 like domain"/>
    <property type="match status" value="1"/>
</dbReference>
<feature type="binding site" evidence="12">
    <location>
        <position position="47"/>
    </location>
    <ligand>
        <name>[4Fe-4S] cluster</name>
        <dbReference type="ChEBI" id="CHEBI:49883"/>
        <label>1</label>
    </ligand>
</feature>
<evidence type="ECO:0000259" key="15">
    <source>
        <dbReference type="PROSITE" id="PS51918"/>
    </source>
</evidence>
<keyword evidence="4 12" id="KW-0949">S-adenosyl-L-methionine</keyword>
<evidence type="ECO:0000256" key="1">
    <source>
        <dbReference type="ARBA" id="ARBA00003234"/>
    </source>
</evidence>
<keyword evidence="17" id="KW-1185">Reference proteome</keyword>
<dbReference type="InterPro" id="IPR038135">
    <property type="entry name" value="Methylthiotransferase_N_sf"/>
</dbReference>
<dbReference type="InterPro" id="IPR006638">
    <property type="entry name" value="Elp3/MiaA/NifB-like_rSAM"/>
</dbReference>
<dbReference type="NCBIfam" id="TIGR01574">
    <property type="entry name" value="miaB-methiolase"/>
    <property type="match status" value="1"/>
</dbReference>
<dbReference type="SFLD" id="SFLDF00273">
    <property type="entry name" value="(dimethylallyl)adenosine_tRNA"/>
    <property type="match status" value="1"/>
</dbReference>
<dbReference type="Pfam" id="PF00919">
    <property type="entry name" value="UPF0004"/>
    <property type="match status" value="1"/>
</dbReference>
<comment type="catalytic activity">
    <reaction evidence="12">
        <text>N(6)-dimethylallyladenosine(37) in tRNA + (sulfur carrier)-SH + AH2 + 2 S-adenosyl-L-methionine = 2-methylsulfanyl-N(6)-dimethylallyladenosine(37) in tRNA + (sulfur carrier)-H + 5'-deoxyadenosine + L-methionine + A + S-adenosyl-L-homocysteine + 2 H(+)</text>
        <dbReference type="Rhea" id="RHEA:37067"/>
        <dbReference type="Rhea" id="RHEA-COMP:10375"/>
        <dbReference type="Rhea" id="RHEA-COMP:10376"/>
        <dbReference type="Rhea" id="RHEA-COMP:14737"/>
        <dbReference type="Rhea" id="RHEA-COMP:14739"/>
        <dbReference type="ChEBI" id="CHEBI:13193"/>
        <dbReference type="ChEBI" id="CHEBI:15378"/>
        <dbReference type="ChEBI" id="CHEBI:17319"/>
        <dbReference type="ChEBI" id="CHEBI:17499"/>
        <dbReference type="ChEBI" id="CHEBI:29917"/>
        <dbReference type="ChEBI" id="CHEBI:57844"/>
        <dbReference type="ChEBI" id="CHEBI:57856"/>
        <dbReference type="ChEBI" id="CHEBI:59789"/>
        <dbReference type="ChEBI" id="CHEBI:64428"/>
        <dbReference type="ChEBI" id="CHEBI:74415"/>
        <dbReference type="ChEBI" id="CHEBI:74417"/>
        <dbReference type="EC" id="2.8.4.3"/>
    </reaction>
</comment>
<evidence type="ECO:0000256" key="9">
    <source>
        <dbReference type="ARBA" id="ARBA00068570"/>
    </source>
</evidence>
<dbReference type="RefSeq" id="WP_115268401.1">
    <property type="nucleotide sequence ID" value="NZ_CASFEE010000004.1"/>
</dbReference>
<reference evidence="16 17" key="1">
    <citation type="submission" date="2018-06" db="EMBL/GenBank/DDBJ databases">
        <authorList>
            <consortium name="Pathogen Informatics"/>
            <person name="Doyle S."/>
        </authorList>
    </citation>
    <scope>NUCLEOTIDE SEQUENCE [LARGE SCALE GENOMIC DNA]</scope>
    <source>
        <strain evidence="16 17">NCTC10723</strain>
    </source>
</reference>
<keyword evidence="12" id="KW-0963">Cytoplasm</keyword>
<evidence type="ECO:0000313" key="17">
    <source>
        <dbReference type="Proteomes" id="UP000255328"/>
    </source>
</evidence>
<evidence type="ECO:0000256" key="7">
    <source>
        <dbReference type="ARBA" id="ARBA00023014"/>
    </source>
</evidence>
<dbReference type="NCBIfam" id="TIGR00089">
    <property type="entry name" value="MiaB/RimO family radical SAM methylthiotransferase"/>
    <property type="match status" value="1"/>
</dbReference>
<feature type="domain" description="TRAM" evidence="13">
    <location>
        <begin position="373"/>
        <end position="436"/>
    </location>
</feature>
<proteinExistence type="inferred from homology"/>
<dbReference type="InterPro" id="IPR013848">
    <property type="entry name" value="Methylthiotransferase_N"/>
</dbReference>
<feature type="binding site" evidence="12">
    <location>
        <position position="80"/>
    </location>
    <ligand>
        <name>[4Fe-4S] cluster</name>
        <dbReference type="ChEBI" id="CHEBI:49883"/>
        <label>1</label>
    </ligand>
</feature>
<dbReference type="SUPFAM" id="SSF102114">
    <property type="entry name" value="Radical SAM enzymes"/>
    <property type="match status" value="1"/>
</dbReference>
<keyword evidence="3 12" id="KW-0808">Transferase</keyword>
<dbReference type="SFLD" id="SFLDS00029">
    <property type="entry name" value="Radical_SAM"/>
    <property type="match status" value="1"/>
</dbReference>
<evidence type="ECO:0000256" key="4">
    <source>
        <dbReference type="ARBA" id="ARBA00022691"/>
    </source>
</evidence>
<dbReference type="InterPro" id="IPR006467">
    <property type="entry name" value="MiaB-like_bact"/>
</dbReference>
<keyword evidence="2 12" id="KW-0004">4Fe-4S</keyword>
<dbReference type="PROSITE" id="PS01278">
    <property type="entry name" value="MTTASE_RADICAL"/>
    <property type="match status" value="1"/>
</dbReference>
<dbReference type="InterPro" id="IPR005839">
    <property type="entry name" value="Methylthiotransferase"/>
</dbReference>
<dbReference type="InterPro" id="IPR020612">
    <property type="entry name" value="Methylthiotransferase_CS"/>
</dbReference>
<dbReference type="InterPro" id="IPR007197">
    <property type="entry name" value="rSAM"/>
</dbReference>
<dbReference type="GO" id="GO:0051539">
    <property type="term" value="F:4 iron, 4 sulfur cluster binding"/>
    <property type="evidence" value="ECO:0007669"/>
    <property type="project" value="UniProtKB-UniRule"/>
</dbReference>
<comment type="similarity">
    <text evidence="12">Belongs to the methylthiotransferase family. MiaB subfamily.</text>
</comment>
<dbReference type="InterPro" id="IPR058240">
    <property type="entry name" value="rSAM_sf"/>
</dbReference>
<dbReference type="PROSITE" id="PS51449">
    <property type="entry name" value="MTTASE_N"/>
    <property type="match status" value="1"/>
</dbReference>
<dbReference type="InterPro" id="IPR023404">
    <property type="entry name" value="rSAM_horseshoe"/>
</dbReference>
<evidence type="ECO:0000256" key="8">
    <source>
        <dbReference type="ARBA" id="ARBA00033765"/>
    </source>
</evidence>
<dbReference type="HAMAP" id="MF_01864">
    <property type="entry name" value="tRNA_metthiotr_MiaB"/>
    <property type="match status" value="1"/>
</dbReference>
<evidence type="ECO:0000259" key="13">
    <source>
        <dbReference type="PROSITE" id="PS50926"/>
    </source>
</evidence>
<keyword evidence="6 12" id="KW-0408">Iron</keyword>
<feature type="binding site" evidence="12">
    <location>
        <position position="161"/>
    </location>
    <ligand>
        <name>[4Fe-4S] cluster</name>
        <dbReference type="ChEBI" id="CHEBI:49883"/>
        <label>2</label>
        <note>4Fe-4S-S-AdoMet</note>
    </ligand>
</feature>
<dbReference type="GO" id="GO:0005829">
    <property type="term" value="C:cytosol"/>
    <property type="evidence" value="ECO:0007669"/>
    <property type="project" value="TreeGrafter"/>
</dbReference>
<dbReference type="NCBIfam" id="TIGR01579">
    <property type="entry name" value="MiaB-like-C"/>
    <property type="match status" value="1"/>
</dbReference>
<dbReference type="EC" id="2.8.4.3" evidence="8 12"/>
<feature type="binding site" evidence="12">
    <location>
        <position position="158"/>
    </location>
    <ligand>
        <name>[4Fe-4S] cluster</name>
        <dbReference type="ChEBI" id="CHEBI:49883"/>
        <label>2</label>
        <note>4Fe-4S-S-AdoMet</note>
    </ligand>
</feature>
<dbReference type="Pfam" id="PF01938">
    <property type="entry name" value="TRAM"/>
    <property type="match status" value="1"/>
</dbReference>
<evidence type="ECO:0000313" key="16">
    <source>
        <dbReference type="EMBL" id="STO30723.1"/>
    </source>
</evidence>
<keyword evidence="12" id="KW-0819">tRNA processing</keyword>
<dbReference type="Gene3D" id="3.40.50.12160">
    <property type="entry name" value="Methylthiotransferase, N-terminal domain"/>
    <property type="match status" value="1"/>
</dbReference>
<dbReference type="PROSITE" id="PS51918">
    <property type="entry name" value="RADICAL_SAM"/>
    <property type="match status" value="1"/>
</dbReference>
<keyword evidence="5 12" id="KW-0479">Metal-binding</keyword>
<dbReference type="Proteomes" id="UP000255328">
    <property type="component" value="Unassembled WGS sequence"/>
</dbReference>
<evidence type="ECO:0000256" key="12">
    <source>
        <dbReference type="HAMAP-Rule" id="MF_01864"/>
    </source>
</evidence>
<dbReference type="PROSITE" id="PS50926">
    <property type="entry name" value="TRAM"/>
    <property type="match status" value="1"/>
</dbReference>
<dbReference type="Pfam" id="PF04055">
    <property type="entry name" value="Radical_SAM"/>
    <property type="match status" value="1"/>
</dbReference>
<protein>
    <recommendedName>
        <fullName evidence="9 12">tRNA-2-methylthio-N(6)-dimethylallyladenosine synthase</fullName>
        <ecNumber evidence="8 12">2.8.4.3</ecNumber>
    </recommendedName>
    <alternativeName>
        <fullName evidence="11 12">(Dimethylallyl)adenosine tRNA methylthiotransferase MiaB</fullName>
    </alternativeName>
    <alternativeName>
        <fullName evidence="10 12">tRNA-i(6)A37 methylthiotransferase</fullName>
    </alternativeName>
</protein>
<evidence type="ECO:0000256" key="6">
    <source>
        <dbReference type="ARBA" id="ARBA00023004"/>
    </source>
</evidence>
<comment type="function">
    <text evidence="1 12">Catalyzes the methylthiolation of N6-(dimethylallyl)adenosine (i(6)A), leading to the formation of 2-methylthio-N6-(dimethylallyl)adenosine (ms(2)i(6)A) at position 37 in tRNAs that read codons beginning with uridine.</text>
</comment>
<organism evidence="16 17">
    <name type="scientific">Fusobacterium necrogenes</name>
    <dbReference type="NCBI Taxonomy" id="858"/>
    <lineage>
        <taxon>Bacteria</taxon>
        <taxon>Fusobacteriati</taxon>
        <taxon>Fusobacteriota</taxon>
        <taxon>Fusobacteriia</taxon>
        <taxon>Fusobacteriales</taxon>
        <taxon>Fusobacteriaceae</taxon>
        <taxon>Fusobacterium</taxon>
    </lineage>
</organism>
<comment type="subunit">
    <text evidence="12">Monomer.</text>
</comment>
<feature type="domain" description="Radical SAM core" evidence="15">
    <location>
        <begin position="140"/>
        <end position="370"/>
    </location>
</feature>
<evidence type="ECO:0000256" key="5">
    <source>
        <dbReference type="ARBA" id="ARBA00022723"/>
    </source>
</evidence>
<evidence type="ECO:0000256" key="10">
    <source>
        <dbReference type="ARBA" id="ARBA00080698"/>
    </source>
</evidence>
<comment type="cofactor">
    <cofactor evidence="12">
        <name>[4Fe-4S] cluster</name>
        <dbReference type="ChEBI" id="CHEBI:49883"/>
    </cofactor>
    <text evidence="12">Binds 2 [4Fe-4S] clusters. One cluster is coordinated with 3 cysteines and an exchangeable S-adenosyl-L-methionine.</text>
</comment>
<gene>
    <name evidence="16" type="primary">miaB_1</name>
    <name evidence="12" type="synonym">miaB</name>
    <name evidence="16" type="ORF">NCTC10723_00152</name>
</gene>
<feature type="binding site" evidence="12">
    <location>
        <position position="11"/>
    </location>
    <ligand>
        <name>[4Fe-4S] cluster</name>
        <dbReference type="ChEBI" id="CHEBI:49883"/>
        <label>1</label>
    </ligand>
</feature>
<evidence type="ECO:0000256" key="11">
    <source>
        <dbReference type="ARBA" id="ARBA00081141"/>
    </source>
</evidence>
<accession>A0A377GV56</accession>
<dbReference type="SMART" id="SM00729">
    <property type="entry name" value="Elp3"/>
    <property type="match status" value="1"/>
</dbReference>
<dbReference type="SFLD" id="SFLDG01061">
    <property type="entry name" value="methylthiotransferase"/>
    <property type="match status" value="1"/>
</dbReference>
<dbReference type="PANTHER" id="PTHR43020:SF2">
    <property type="entry name" value="MITOCHONDRIAL TRNA METHYLTHIOTRANSFERASE CDK5RAP1"/>
    <property type="match status" value="1"/>
</dbReference>
<evidence type="ECO:0000259" key="14">
    <source>
        <dbReference type="PROSITE" id="PS51449"/>
    </source>
</evidence>